<evidence type="ECO:0000259" key="1">
    <source>
        <dbReference type="SMART" id="SM00974"/>
    </source>
</evidence>
<reference evidence="2 3" key="1">
    <citation type="submission" date="2022-06" db="EMBL/GenBank/DDBJ databases">
        <title>Isolation of gut microbiota from human fecal samples.</title>
        <authorList>
            <person name="Pamer E.G."/>
            <person name="Barat B."/>
            <person name="Waligurski E."/>
            <person name="Medina S."/>
            <person name="Paddock L."/>
            <person name="Mostad J."/>
        </authorList>
    </citation>
    <scope>NUCLEOTIDE SEQUENCE [LARGE SCALE GENOMIC DNA]</scope>
    <source>
        <strain evidence="2 3">DFI.9.73</strain>
    </source>
</reference>
<dbReference type="EMBL" id="JANFZH010000030">
    <property type="protein sequence ID" value="MCQ4840791.1"/>
    <property type="molecule type" value="Genomic_DNA"/>
</dbReference>
<evidence type="ECO:0000313" key="2">
    <source>
        <dbReference type="EMBL" id="MCQ4840791.1"/>
    </source>
</evidence>
<name>A0ABT1S1K0_9FIRM</name>
<dbReference type="SMART" id="SM00974">
    <property type="entry name" value="T5orf172"/>
    <property type="match status" value="1"/>
</dbReference>
<feature type="domain" description="Bacteriophage T5 Orf172 DNA-binding" evidence="1">
    <location>
        <begin position="14"/>
        <end position="103"/>
    </location>
</feature>
<gene>
    <name evidence="2" type="ORF">NE695_12825</name>
</gene>
<accession>A0ABT1S1K0</accession>
<dbReference type="Proteomes" id="UP001524473">
    <property type="component" value="Unassembled WGS sequence"/>
</dbReference>
<protein>
    <submittedName>
        <fullName evidence="2">GIY-YIG nuclease family protein</fullName>
    </submittedName>
</protein>
<comment type="caution">
    <text evidence="2">The sequence shown here is derived from an EMBL/GenBank/DDBJ whole genome shotgun (WGS) entry which is preliminary data.</text>
</comment>
<dbReference type="RefSeq" id="WP_256192054.1">
    <property type="nucleotide sequence ID" value="NZ_JANFZG010000027.1"/>
</dbReference>
<proteinExistence type="predicted"/>
<evidence type="ECO:0000313" key="3">
    <source>
        <dbReference type="Proteomes" id="UP001524473"/>
    </source>
</evidence>
<sequence length="223" mass="25297">MSEQQGVIYILTNPSFPDYVKIGYADDIEKRLQQLNRSECIPFAFRVYATYEVNPRLSDLKIHSIIDKLNPNLRSIDNFNGQKRVCEFYAMTPQDAYSILEAIAEIHGCTDKLKLIPPSADDVAAADTAEDIEEQKKERLAPFAFSLCQIPIGATIEYCNRADEKSGLTCTVVDDHNVEYDGKKWSLSALAAMLTQSKWGVAGPRYFKYNGEWLNDIRKRLDV</sequence>
<dbReference type="InterPro" id="IPR018306">
    <property type="entry name" value="Phage_T5_Orf172_DNA-bd"/>
</dbReference>
<keyword evidence="3" id="KW-1185">Reference proteome</keyword>
<organism evidence="2 3">
    <name type="scientific">Neglectibacter timonensis</name>
    <dbReference type="NCBI Taxonomy" id="1776382"/>
    <lineage>
        <taxon>Bacteria</taxon>
        <taxon>Bacillati</taxon>
        <taxon>Bacillota</taxon>
        <taxon>Clostridia</taxon>
        <taxon>Eubacteriales</taxon>
        <taxon>Oscillospiraceae</taxon>
        <taxon>Neglectibacter</taxon>
    </lineage>
</organism>
<dbReference type="Pfam" id="PF10544">
    <property type="entry name" value="T5orf172"/>
    <property type="match status" value="1"/>
</dbReference>